<feature type="chain" id="PRO_5001794861" description="NR LBD domain-containing protein" evidence="1">
    <location>
        <begin position="17"/>
        <end position="265"/>
    </location>
</feature>
<evidence type="ECO:0008006" key="4">
    <source>
        <dbReference type="Google" id="ProtNLM"/>
    </source>
</evidence>
<gene>
    <name evidence="2" type="ORF">M513_08564</name>
</gene>
<feature type="signal peptide" evidence="1">
    <location>
        <begin position="1"/>
        <end position="16"/>
    </location>
</feature>
<sequence>MMLLVMMLVPIIIVEHILFPRSKDIIHVEYYAHNQAYGYQKSHSVVKPIVRVQLPYRSLVGFLKSPTDHVANKSISTRDKTQPDRAYTNRGFFPPAIEQFFDVVDLFFELQELSTILPKETYEVQIKRMQQVSKVCSQTYSPLDKRQLVYGFVKAEASELHFLNKRQILWLNVLNGRNDLKYLLLPVLLLQNFPVASKVVVNGRRSTFLRILNYLECVQVLSWLVLVRSSAASRVNFKSFQMRSEHFGKCRSFRICRLRRFANGL</sequence>
<keyword evidence="3" id="KW-1185">Reference proteome</keyword>
<dbReference type="EMBL" id="KL363251">
    <property type="protein sequence ID" value="KFD50615.1"/>
    <property type="molecule type" value="Genomic_DNA"/>
</dbReference>
<keyword evidence="1" id="KW-0732">Signal</keyword>
<organism evidence="2 3">
    <name type="scientific">Trichuris suis</name>
    <name type="common">pig whipworm</name>
    <dbReference type="NCBI Taxonomy" id="68888"/>
    <lineage>
        <taxon>Eukaryota</taxon>
        <taxon>Metazoa</taxon>
        <taxon>Ecdysozoa</taxon>
        <taxon>Nematoda</taxon>
        <taxon>Enoplea</taxon>
        <taxon>Dorylaimia</taxon>
        <taxon>Trichinellida</taxon>
        <taxon>Trichuridae</taxon>
        <taxon>Trichuris</taxon>
    </lineage>
</organism>
<protein>
    <recommendedName>
        <fullName evidence="4">NR LBD domain-containing protein</fullName>
    </recommendedName>
</protein>
<dbReference type="AlphaFoldDB" id="A0A085M069"/>
<reference evidence="2 3" key="1">
    <citation type="journal article" date="2014" name="Nat. Genet.">
        <title>Genome and transcriptome of the porcine whipworm Trichuris suis.</title>
        <authorList>
            <person name="Jex A.R."/>
            <person name="Nejsum P."/>
            <person name="Schwarz E.M."/>
            <person name="Hu L."/>
            <person name="Young N.D."/>
            <person name="Hall R.S."/>
            <person name="Korhonen P.K."/>
            <person name="Liao S."/>
            <person name="Thamsborg S."/>
            <person name="Xia J."/>
            <person name="Xu P."/>
            <person name="Wang S."/>
            <person name="Scheerlinck J.P."/>
            <person name="Hofmann A."/>
            <person name="Sternberg P.W."/>
            <person name="Wang J."/>
            <person name="Gasser R.B."/>
        </authorList>
    </citation>
    <scope>NUCLEOTIDE SEQUENCE [LARGE SCALE GENOMIC DNA]</scope>
    <source>
        <strain evidence="2">DCEP-RM93M</strain>
    </source>
</reference>
<proteinExistence type="predicted"/>
<name>A0A085M069_9BILA</name>
<evidence type="ECO:0000256" key="1">
    <source>
        <dbReference type="SAM" id="SignalP"/>
    </source>
</evidence>
<evidence type="ECO:0000313" key="3">
    <source>
        <dbReference type="Proteomes" id="UP000030764"/>
    </source>
</evidence>
<accession>A0A085M069</accession>
<evidence type="ECO:0000313" key="2">
    <source>
        <dbReference type="EMBL" id="KFD50615.1"/>
    </source>
</evidence>
<dbReference type="Proteomes" id="UP000030764">
    <property type="component" value="Unassembled WGS sequence"/>
</dbReference>